<feature type="domain" description="M23ase beta-sheet core" evidence="1">
    <location>
        <begin position="95"/>
        <end position="177"/>
    </location>
</feature>
<evidence type="ECO:0000313" key="2">
    <source>
        <dbReference type="EMBL" id="MBC2845458.1"/>
    </source>
</evidence>
<dbReference type="InterPro" id="IPR011055">
    <property type="entry name" value="Dup_hybrid_motif"/>
</dbReference>
<evidence type="ECO:0000259" key="1">
    <source>
        <dbReference type="Pfam" id="PF01551"/>
    </source>
</evidence>
<dbReference type="EMBL" id="JACLCP010000002">
    <property type="protein sequence ID" value="MBC2845458.1"/>
    <property type="molecule type" value="Genomic_DNA"/>
</dbReference>
<dbReference type="CDD" id="cd12797">
    <property type="entry name" value="M23_peptidase"/>
    <property type="match status" value="1"/>
</dbReference>
<name>A0A842IXE9_9FLAO</name>
<keyword evidence="3" id="KW-1185">Reference proteome</keyword>
<dbReference type="InterPro" id="IPR016047">
    <property type="entry name" value="M23ase_b-sheet_dom"/>
</dbReference>
<dbReference type="SUPFAM" id="SSF51261">
    <property type="entry name" value="Duplicated hybrid motif"/>
    <property type="match status" value="1"/>
</dbReference>
<proteinExistence type="predicted"/>
<dbReference type="PANTHER" id="PTHR21666:SF270">
    <property type="entry name" value="MUREIN HYDROLASE ACTIVATOR ENVC"/>
    <property type="match status" value="1"/>
</dbReference>
<dbReference type="Gene3D" id="2.70.70.10">
    <property type="entry name" value="Glucose Permease (Domain IIA)"/>
    <property type="match status" value="1"/>
</dbReference>
<sequence>MRCLFFVLFLVSCKQNDNTSETVNNQIDPSSNTEVSEKYKDDFKLLFLKNSEYIADSFDFPVGKPDAQGYYNAQKFQENNHLGDDWNGVSGGNSDLGDTIYAIANGYISETKDYRGGWGNVVRIVHLYNGELYESLYAHCDTITAKQNNFITKGDKIATIGNCDGAYYAHLHLEIRDSLGMDIGGGYSTETKGYLNPTEFITKNRK</sequence>
<dbReference type="InterPro" id="IPR050570">
    <property type="entry name" value="Cell_wall_metabolism_enzyme"/>
</dbReference>
<comment type="caution">
    <text evidence="2">The sequence shown here is derived from an EMBL/GenBank/DDBJ whole genome shotgun (WGS) entry which is preliminary data.</text>
</comment>
<dbReference type="AlphaFoldDB" id="A0A842IXE9"/>
<protein>
    <submittedName>
        <fullName evidence="2">M23 family metallopeptidase</fullName>
    </submittedName>
</protein>
<dbReference type="PANTHER" id="PTHR21666">
    <property type="entry name" value="PEPTIDASE-RELATED"/>
    <property type="match status" value="1"/>
</dbReference>
<evidence type="ECO:0000313" key="3">
    <source>
        <dbReference type="Proteomes" id="UP000533900"/>
    </source>
</evidence>
<organism evidence="2 3">
    <name type="scientific">Winogradskyella flava</name>
    <dbReference type="NCBI Taxonomy" id="1884876"/>
    <lineage>
        <taxon>Bacteria</taxon>
        <taxon>Pseudomonadati</taxon>
        <taxon>Bacteroidota</taxon>
        <taxon>Flavobacteriia</taxon>
        <taxon>Flavobacteriales</taxon>
        <taxon>Flavobacteriaceae</taxon>
        <taxon>Winogradskyella</taxon>
    </lineage>
</organism>
<dbReference type="Pfam" id="PF01551">
    <property type="entry name" value="Peptidase_M23"/>
    <property type="match status" value="1"/>
</dbReference>
<accession>A0A842IXE9</accession>
<gene>
    <name evidence="2" type="ORF">H7F21_10170</name>
</gene>
<reference evidence="2" key="1">
    <citation type="submission" date="2020-08" db="EMBL/GenBank/DDBJ databases">
        <title>Winogradskyella ouciana sp. nov., isolated from the hadal seawater of the Mariana Trench.</title>
        <authorList>
            <person name="He X."/>
        </authorList>
    </citation>
    <scope>NUCLEOTIDE SEQUENCE [LARGE SCALE GENOMIC DNA]</scope>
    <source>
        <strain evidence="2">KCTC 52348</strain>
    </source>
</reference>
<dbReference type="GO" id="GO:0004222">
    <property type="term" value="F:metalloendopeptidase activity"/>
    <property type="evidence" value="ECO:0007669"/>
    <property type="project" value="TreeGrafter"/>
</dbReference>
<dbReference type="Proteomes" id="UP000533900">
    <property type="component" value="Unassembled WGS sequence"/>
</dbReference>